<feature type="transmembrane region" description="Helical" evidence="1">
    <location>
        <begin position="289"/>
        <end position="310"/>
    </location>
</feature>
<reference evidence="2 3" key="1">
    <citation type="submission" date="2020-12" db="EMBL/GenBank/DDBJ databases">
        <title>FDA dAtabase for Regulatory Grade micrObial Sequences (FDA-ARGOS): Supporting development and validation of Infectious Disease Dx tests.</title>
        <authorList>
            <person name="Sproer C."/>
            <person name="Gronow S."/>
            <person name="Severitt S."/>
            <person name="Schroder I."/>
            <person name="Tallon L."/>
            <person name="Sadzewicz L."/>
            <person name="Zhao X."/>
            <person name="Boylan J."/>
            <person name="Ott S."/>
            <person name="Bowen H."/>
            <person name="Vavikolanu K."/>
            <person name="Mehta A."/>
            <person name="Aluvathingal J."/>
            <person name="Nadendla S."/>
            <person name="Lowell S."/>
            <person name="Myers T."/>
            <person name="Yan Y."/>
            <person name="Sichtig H."/>
        </authorList>
    </citation>
    <scope>NUCLEOTIDE SEQUENCE [LARGE SCALE GENOMIC DNA]</scope>
    <source>
        <strain evidence="2 3">FDAARGOS_907</strain>
    </source>
</reference>
<feature type="transmembrane region" description="Helical" evidence="1">
    <location>
        <begin position="71"/>
        <end position="95"/>
    </location>
</feature>
<feature type="transmembrane region" description="Helical" evidence="1">
    <location>
        <begin position="247"/>
        <end position="277"/>
    </location>
</feature>
<sequence length="468" mass="53399">MGVLILEDSIVFFAFLIAAFIYILRVAKKNKFNIYTILIFSIYIICSYSSYNIMVKPIHDFNIAIPRTAIYHFKVAGPFAPIDVIFIFIFAFVCLKKVMTKSLFNYQVMKSTSVITKYITLQGVLLGFISTMGFISYIQSGGQGEVNDQVIYCRGVIYFFVSMFLFQKACENLKDFDFYKLFTIFCVIDVLNLFSGFISSLIFHDYVWERYGMKITIIDQDKATTYFIIYTLLLTSLLFTKPLKHKMIYFCSGLIGLVMFSNMYKFIFLLAFIYVIYEFFINAFRGKIAVVKMSLLTLGLVAAVSAVMMLSNSKAMNTRSSQFGDYWEYTGSKFPAIVLGIGYGGKYYSPSDTDDQGEIKEIDVENGTANYRKSVQTPFLTQIKNSGLVGFGITLIFAVFAGLYMARINISLPVNILYNAICFNIMWIMSSTSVVLQPTPMIIVTFIKLLLLFYLMREKLKRDSLANA</sequence>
<organism evidence="2 3">
    <name type="scientific">Serratia plymuthica</name>
    <dbReference type="NCBI Taxonomy" id="82996"/>
    <lineage>
        <taxon>Bacteria</taxon>
        <taxon>Pseudomonadati</taxon>
        <taxon>Pseudomonadota</taxon>
        <taxon>Gammaproteobacteria</taxon>
        <taxon>Enterobacterales</taxon>
        <taxon>Yersiniaceae</taxon>
        <taxon>Serratia</taxon>
    </lineage>
</organism>
<dbReference type="RefSeq" id="WP_063199915.1">
    <property type="nucleotide sequence ID" value="NZ_CAMITG010000003.1"/>
</dbReference>
<feature type="transmembrane region" description="Helical" evidence="1">
    <location>
        <begin position="426"/>
        <end position="455"/>
    </location>
</feature>
<feature type="transmembrane region" description="Helical" evidence="1">
    <location>
        <begin position="149"/>
        <end position="166"/>
    </location>
</feature>
<keyword evidence="1" id="KW-1133">Transmembrane helix</keyword>
<evidence type="ECO:0000313" key="2">
    <source>
        <dbReference type="EMBL" id="QPS21640.1"/>
    </source>
</evidence>
<proteinExistence type="predicted"/>
<keyword evidence="1" id="KW-0472">Membrane</keyword>
<feature type="transmembrane region" description="Helical" evidence="1">
    <location>
        <begin position="32"/>
        <end position="51"/>
    </location>
</feature>
<name>A0A7T2WBK1_SERPL</name>
<feature type="transmembrane region" description="Helical" evidence="1">
    <location>
        <begin position="115"/>
        <end position="137"/>
    </location>
</feature>
<evidence type="ECO:0000256" key="1">
    <source>
        <dbReference type="SAM" id="Phobius"/>
    </source>
</evidence>
<feature type="transmembrane region" description="Helical" evidence="1">
    <location>
        <begin position="223"/>
        <end position="240"/>
    </location>
</feature>
<keyword evidence="3" id="KW-1185">Reference proteome</keyword>
<evidence type="ECO:0000313" key="3">
    <source>
        <dbReference type="Proteomes" id="UP000594967"/>
    </source>
</evidence>
<dbReference type="EMBL" id="CP065673">
    <property type="protein sequence ID" value="QPS21640.1"/>
    <property type="molecule type" value="Genomic_DNA"/>
</dbReference>
<dbReference type="Proteomes" id="UP000594967">
    <property type="component" value="Chromosome"/>
</dbReference>
<feature type="transmembrane region" description="Helical" evidence="1">
    <location>
        <begin position="178"/>
        <end position="203"/>
    </location>
</feature>
<keyword evidence="1" id="KW-0812">Transmembrane</keyword>
<feature type="transmembrane region" description="Helical" evidence="1">
    <location>
        <begin position="388"/>
        <end position="406"/>
    </location>
</feature>
<gene>
    <name evidence="2" type="ORF">I6G64_04275</name>
</gene>
<feature type="transmembrane region" description="Helical" evidence="1">
    <location>
        <begin position="6"/>
        <end position="25"/>
    </location>
</feature>
<accession>A0A7T2WBK1</accession>
<protein>
    <submittedName>
        <fullName evidence="2">Uncharacterized protein</fullName>
    </submittedName>
</protein>